<dbReference type="InterPro" id="IPR009577">
    <property type="entry name" value="Sm_multidrug_ex"/>
</dbReference>
<dbReference type="Proteomes" id="UP000663464">
    <property type="component" value="Chromosome"/>
</dbReference>
<dbReference type="EMBL" id="CP069280">
    <property type="protein sequence ID" value="QRI51895.1"/>
    <property type="molecule type" value="Genomic_DNA"/>
</dbReference>
<gene>
    <name evidence="2" type="ORF">JQS73_10490</name>
</gene>
<feature type="transmembrane region" description="Helical" evidence="1">
    <location>
        <begin position="24"/>
        <end position="43"/>
    </location>
</feature>
<dbReference type="AlphaFoldDB" id="A0ABD7CEW4"/>
<keyword evidence="1" id="KW-1133">Transmembrane helix</keyword>
<dbReference type="RefSeq" id="WP_152571754.1">
    <property type="nucleotide sequence ID" value="NZ_CP069280.1"/>
</dbReference>
<keyword evidence="1" id="KW-0812">Transmembrane</keyword>
<dbReference type="Pfam" id="PF06695">
    <property type="entry name" value="Sm_multidrug_ex"/>
    <property type="match status" value="1"/>
</dbReference>
<accession>A0ABD7CEW4</accession>
<reference evidence="2 3" key="1">
    <citation type="journal article" date="2014" name="J. Infect. Dis.">
        <title>Molecular characterization of a novel botulinum neurotoxin type H gene.</title>
        <authorList>
            <person name="Dover N."/>
            <person name="Barash J.R."/>
            <person name="Hill K.K."/>
            <person name="Xie G."/>
            <person name="Arnon S.S."/>
        </authorList>
    </citation>
    <scope>NUCLEOTIDE SEQUENCE [LARGE SCALE GENOMIC DNA]</scope>
    <source>
        <strain evidence="2 3">IBCA10-7060</strain>
    </source>
</reference>
<organism evidence="2 3">
    <name type="scientific">Clostridium botulinum</name>
    <dbReference type="NCBI Taxonomy" id="1491"/>
    <lineage>
        <taxon>Bacteria</taxon>
        <taxon>Bacillati</taxon>
        <taxon>Bacillota</taxon>
        <taxon>Clostridia</taxon>
        <taxon>Eubacteriales</taxon>
        <taxon>Clostridiaceae</taxon>
        <taxon>Clostridium</taxon>
    </lineage>
</organism>
<sequence length="58" mass="6882">MVPILELHESILYSQILQLSLLEWYIVAIIGKMLPIPFIFLFVKKNLSNKHIIHKFFT</sequence>
<keyword evidence="1" id="KW-0472">Membrane</keyword>
<proteinExistence type="predicted"/>
<name>A0ABD7CEW4_CLOBO</name>
<evidence type="ECO:0000256" key="1">
    <source>
        <dbReference type="SAM" id="Phobius"/>
    </source>
</evidence>
<evidence type="ECO:0000313" key="3">
    <source>
        <dbReference type="Proteomes" id="UP000663464"/>
    </source>
</evidence>
<protein>
    <submittedName>
        <fullName evidence="2">Small multi-drug export protein</fullName>
    </submittedName>
</protein>
<evidence type="ECO:0000313" key="2">
    <source>
        <dbReference type="EMBL" id="QRI51895.1"/>
    </source>
</evidence>